<proteinExistence type="predicted"/>
<dbReference type="EMBL" id="AGXS01000025">
    <property type="protein sequence ID" value="EIY45085.1"/>
    <property type="molecule type" value="Genomic_DNA"/>
</dbReference>
<accession>I8X2J2</accession>
<keyword evidence="1" id="KW-0472">Membrane</keyword>
<dbReference type="STRING" id="997884.HMPREF1068_03738"/>
<evidence type="ECO:0000313" key="2">
    <source>
        <dbReference type="EMBL" id="EIY45085.1"/>
    </source>
</evidence>
<feature type="transmembrane region" description="Helical" evidence="1">
    <location>
        <begin position="25"/>
        <end position="44"/>
    </location>
</feature>
<sequence>MNITNVYNLGVNVHFTSKKVGECTFIIVYGGFLSYWSFISSYFCSVKLI</sequence>
<name>I8X2J2_9BACE</name>
<keyword evidence="1" id="KW-0812">Transmembrane</keyword>
<organism evidence="2 3">
    <name type="scientific">Bacteroides nordii CL02T12C05</name>
    <dbReference type="NCBI Taxonomy" id="997884"/>
    <lineage>
        <taxon>Bacteria</taxon>
        <taxon>Pseudomonadati</taxon>
        <taxon>Bacteroidota</taxon>
        <taxon>Bacteroidia</taxon>
        <taxon>Bacteroidales</taxon>
        <taxon>Bacteroidaceae</taxon>
        <taxon>Bacteroides</taxon>
    </lineage>
</organism>
<keyword evidence="3" id="KW-1185">Reference proteome</keyword>
<gene>
    <name evidence="2" type="ORF">HMPREF1068_03738</name>
</gene>
<evidence type="ECO:0000313" key="3">
    <source>
        <dbReference type="Proteomes" id="UP000003089"/>
    </source>
</evidence>
<protein>
    <submittedName>
        <fullName evidence="2">Uncharacterized protein</fullName>
    </submittedName>
</protein>
<comment type="caution">
    <text evidence="2">The sequence shown here is derived from an EMBL/GenBank/DDBJ whole genome shotgun (WGS) entry which is preliminary data.</text>
</comment>
<dbReference type="PATRIC" id="fig|997884.3.peg.3837"/>
<keyword evidence="1" id="KW-1133">Transmembrane helix</keyword>
<dbReference type="Proteomes" id="UP000003089">
    <property type="component" value="Unassembled WGS sequence"/>
</dbReference>
<reference evidence="2 3" key="1">
    <citation type="submission" date="2012-02" db="EMBL/GenBank/DDBJ databases">
        <title>The Genome Sequence of Bacteroides nordii CL02T12C05.</title>
        <authorList>
            <consortium name="The Broad Institute Genome Sequencing Platform"/>
            <person name="Earl A."/>
            <person name="Ward D."/>
            <person name="Feldgarden M."/>
            <person name="Gevers D."/>
            <person name="Zitomersky N.L."/>
            <person name="Coyne M.J."/>
            <person name="Comstock L.E."/>
            <person name="Young S.K."/>
            <person name="Zeng Q."/>
            <person name="Gargeya S."/>
            <person name="Fitzgerald M."/>
            <person name="Haas B."/>
            <person name="Abouelleil A."/>
            <person name="Alvarado L."/>
            <person name="Arachchi H.M."/>
            <person name="Berlin A."/>
            <person name="Chapman S.B."/>
            <person name="Gearin G."/>
            <person name="Goldberg J."/>
            <person name="Griggs A."/>
            <person name="Gujja S."/>
            <person name="Hansen M."/>
            <person name="Heiman D."/>
            <person name="Howarth C."/>
            <person name="Larimer J."/>
            <person name="Lui A."/>
            <person name="MacDonald P.J.P."/>
            <person name="McCowen C."/>
            <person name="Montmayeur A."/>
            <person name="Murphy C."/>
            <person name="Neiman D."/>
            <person name="Pearson M."/>
            <person name="Priest M."/>
            <person name="Roberts A."/>
            <person name="Saif S."/>
            <person name="Shea T."/>
            <person name="Sisk P."/>
            <person name="Stolte C."/>
            <person name="Sykes S."/>
            <person name="Wortman J."/>
            <person name="Nusbaum C."/>
            <person name="Birren B."/>
        </authorList>
    </citation>
    <scope>NUCLEOTIDE SEQUENCE [LARGE SCALE GENOMIC DNA]</scope>
    <source>
        <strain evidence="2 3">CL02T12C05</strain>
    </source>
</reference>
<evidence type="ECO:0000256" key="1">
    <source>
        <dbReference type="SAM" id="Phobius"/>
    </source>
</evidence>
<dbReference type="AlphaFoldDB" id="I8X2J2"/>
<dbReference type="HOGENOM" id="CLU_3132410_0_0_10"/>